<dbReference type="Proteomes" id="UP001057474">
    <property type="component" value="Chromosome"/>
</dbReference>
<keyword evidence="3" id="KW-1185">Reference proteome</keyword>
<gene>
    <name evidence="2" type="ORF">J2N86_08560</name>
</gene>
<protein>
    <submittedName>
        <fullName evidence="2">Uncharacterized protein</fullName>
    </submittedName>
</protein>
<accession>A0ABY4Y570</accession>
<name>A0ABY4Y570_9GAMM</name>
<sequence>MFIDELASTYLALEKIKPLLNKVSQKQKSVLEQLNQNVAITDLVVRTPFTPYGEAVPSINSPSKHPTINRLQAYITSLFAFANEYHGAINCELESDGYQLKKDKKNSITRLSTHEFSFYTEQALTLTEFQLILNKIEKMAEKLTPNIHILLSSFAVKNQDGTLLNMSIFIESGTHPTIHVFSKNTASKNDVNYDGVNSLFSQQHDEQVTFHADNISEQNGSIISTGSVFEVKTHGGACYTQAIDICLDHGLQHSKEQLIRRILENNDEILPSQIEHCVSSNSIELYNDSIISDYCVHIDPSTSMQIYGAQFGLKVLTAEAKKNIIPDEYPQMEIVEKKWGYTMVNPPFGSDCCIEVFSERPAAKYIPELQATVEQHNQEVQAKQLATLKQEYLGTKGKVVRQIEQSNQLVHRIEELEKRMLKRCKPNILQELLKTDEYKHKLEAKKVVSNCIKLMNDAINAKGNASLLLVRAWKKDFNARIDAITPFGVLSSFKKALKKELHEVIDNKLSKALGCDFESPRP</sequence>
<evidence type="ECO:0000256" key="1">
    <source>
        <dbReference type="SAM" id="Coils"/>
    </source>
</evidence>
<proteinExistence type="predicted"/>
<organism evidence="2 3">
    <name type="scientific">Legionella lytica</name>
    <dbReference type="NCBI Taxonomy" id="96232"/>
    <lineage>
        <taxon>Bacteria</taxon>
        <taxon>Pseudomonadati</taxon>
        <taxon>Pseudomonadota</taxon>
        <taxon>Gammaproteobacteria</taxon>
        <taxon>Legionellales</taxon>
        <taxon>Legionellaceae</taxon>
        <taxon>Legionella</taxon>
    </lineage>
</organism>
<evidence type="ECO:0000313" key="3">
    <source>
        <dbReference type="Proteomes" id="UP001057474"/>
    </source>
</evidence>
<evidence type="ECO:0000313" key="2">
    <source>
        <dbReference type="EMBL" id="USQ12759.1"/>
    </source>
</evidence>
<reference evidence="2" key="1">
    <citation type="submission" date="2021-03" db="EMBL/GenBank/DDBJ databases">
        <title>Legionella lytica PCM 2298.</title>
        <authorList>
            <person name="Koper P."/>
        </authorList>
    </citation>
    <scope>NUCLEOTIDE SEQUENCE</scope>
    <source>
        <strain evidence="2">PCM 2298</strain>
    </source>
</reference>
<dbReference type="EMBL" id="CP071527">
    <property type="protein sequence ID" value="USQ12759.1"/>
    <property type="molecule type" value="Genomic_DNA"/>
</dbReference>
<feature type="coiled-coil region" evidence="1">
    <location>
        <begin position="366"/>
        <end position="419"/>
    </location>
</feature>
<keyword evidence="1" id="KW-0175">Coiled coil</keyword>
<dbReference type="RefSeq" id="WP_252578973.1">
    <property type="nucleotide sequence ID" value="NZ_CP071527.1"/>
</dbReference>